<keyword evidence="4" id="KW-0689">Ribosomal protein</keyword>
<dbReference type="InterPro" id="IPR028909">
    <property type="entry name" value="bL21-like"/>
</dbReference>
<dbReference type="AlphaFoldDB" id="A0A0F9L8Q5"/>
<accession>A0A0F9L8Q5</accession>
<dbReference type="GO" id="GO:0005840">
    <property type="term" value="C:ribosome"/>
    <property type="evidence" value="ECO:0007669"/>
    <property type="project" value="UniProtKB-KW"/>
</dbReference>
<dbReference type="InterPro" id="IPR036164">
    <property type="entry name" value="bL21-like_sf"/>
</dbReference>
<feature type="compositionally biased region" description="Basic residues" evidence="6">
    <location>
        <begin position="157"/>
        <end position="182"/>
    </location>
</feature>
<evidence type="ECO:0000256" key="6">
    <source>
        <dbReference type="SAM" id="MobiDB-lite"/>
    </source>
</evidence>
<comment type="similarity">
    <text evidence="1">Belongs to the bacterial ribosomal protein bL21 family.</text>
</comment>
<feature type="region of interest" description="Disordered" evidence="6">
    <location>
        <begin position="113"/>
        <end position="182"/>
    </location>
</feature>
<evidence type="ECO:0000313" key="7">
    <source>
        <dbReference type="EMBL" id="KKM83781.1"/>
    </source>
</evidence>
<dbReference type="GO" id="GO:1990904">
    <property type="term" value="C:ribonucleoprotein complex"/>
    <property type="evidence" value="ECO:0007669"/>
    <property type="project" value="UniProtKB-KW"/>
</dbReference>
<dbReference type="PANTHER" id="PTHR21349">
    <property type="entry name" value="50S RIBOSOMAL PROTEIN L21"/>
    <property type="match status" value="1"/>
</dbReference>
<dbReference type="HAMAP" id="MF_01363">
    <property type="entry name" value="Ribosomal_bL21"/>
    <property type="match status" value="1"/>
</dbReference>
<reference evidence="7" key="1">
    <citation type="journal article" date="2015" name="Nature">
        <title>Complex archaea that bridge the gap between prokaryotes and eukaryotes.</title>
        <authorList>
            <person name="Spang A."/>
            <person name="Saw J.H."/>
            <person name="Jorgensen S.L."/>
            <person name="Zaremba-Niedzwiedzka K."/>
            <person name="Martijn J."/>
            <person name="Lind A.E."/>
            <person name="van Eijk R."/>
            <person name="Schleper C."/>
            <person name="Guy L."/>
            <person name="Ettema T.J."/>
        </authorList>
    </citation>
    <scope>NUCLEOTIDE SEQUENCE</scope>
</reference>
<evidence type="ECO:0000256" key="5">
    <source>
        <dbReference type="ARBA" id="ARBA00023274"/>
    </source>
</evidence>
<keyword evidence="3" id="KW-0694">RNA-binding</keyword>
<dbReference type="InterPro" id="IPR001787">
    <property type="entry name" value="Ribosomal_bL21"/>
</dbReference>
<comment type="caution">
    <text evidence="7">The sequence shown here is derived from an EMBL/GenBank/DDBJ whole genome shotgun (WGS) entry which is preliminary data.</text>
</comment>
<dbReference type="NCBIfam" id="TIGR00061">
    <property type="entry name" value="L21"/>
    <property type="match status" value="1"/>
</dbReference>
<evidence type="ECO:0000256" key="3">
    <source>
        <dbReference type="ARBA" id="ARBA00022884"/>
    </source>
</evidence>
<evidence type="ECO:0008006" key="8">
    <source>
        <dbReference type="Google" id="ProtNLM"/>
    </source>
</evidence>
<protein>
    <recommendedName>
        <fullName evidence="8">50S ribosomal protein L21</fullName>
    </recommendedName>
</protein>
<gene>
    <name evidence="7" type="ORF">LCGC14_1305850</name>
</gene>
<dbReference type="GO" id="GO:0019843">
    <property type="term" value="F:rRNA binding"/>
    <property type="evidence" value="ECO:0007669"/>
    <property type="project" value="UniProtKB-KW"/>
</dbReference>
<evidence type="ECO:0000256" key="1">
    <source>
        <dbReference type="ARBA" id="ARBA00008563"/>
    </source>
</evidence>
<dbReference type="GO" id="GO:0003735">
    <property type="term" value="F:structural constituent of ribosome"/>
    <property type="evidence" value="ECO:0007669"/>
    <property type="project" value="InterPro"/>
</dbReference>
<dbReference type="GO" id="GO:0006412">
    <property type="term" value="P:translation"/>
    <property type="evidence" value="ECO:0007669"/>
    <property type="project" value="InterPro"/>
</dbReference>
<keyword evidence="5" id="KW-0687">Ribonucleoprotein</keyword>
<keyword evidence="2" id="KW-0699">rRNA-binding</keyword>
<feature type="compositionally biased region" description="Basic and acidic residues" evidence="6">
    <location>
        <begin position="113"/>
        <end position="141"/>
    </location>
</feature>
<dbReference type="GO" id="GO:0005737">
    <property type="term" value="C:cytoplasm"/>
    <property type="evidence" value="ECO:0007669"/>
    <property type="project" value="UniProtKB-ARBA"/>
</dbReference>
<dbReference type="PANTHER" id="PTHR21349:SF0">
    <property type="entry name" value="LARGE RIBOSOMAL SUBUNIT PROTEIN BL21M"/>
    <property type="match status" value="1"/>
</dbReference>
<evidence type="ECO:0000256" key="2">
    <source>
        <dbReference type="ARBA" id="ARBA00022730"/>
    </source>
</evidence>
<dbReference type="PROSITE" id="PS01169">
    <property type="entry name" value="RIBOSOMAL_L21"/>
    <property type="match status" value="1"/>
</dbReference>
<name>A0A0F9L8Q5_9ZZZZ</name>
<sequence length="182" mass="20759">MFAVIKTGGKQYKVQEGDVLNVEKLDMEKEKKVTFDKVLLVEDEGKTLIGTPFVENALVRAEVIENFKDKKVLVFKKKRRKQYRRTRGHRQELTRIKIEEIIHGIKAVSKKKPAEVVKKEKEDVTPEKKVPEVAKKKEVTPKKPVVISEAKPEKPKSKASSKKKTAAKTAAKTKKTALKKEK</sequence>
<dbReference type="Pfam" id="PF00829">
    <property type="entry name" value="Ribosomal_L21p"/>
    <property type="match status" value="1"/>
</dbReference>
<dbReference type="InterPro" id="IPR018258">
    <property type="entry name" value="Ribosomal_bL21_CS"/>
</dbReference>
<dbReference type="EMBL" id="LAZR01007663">
    <property type="protein sequence ID" value="KKM83781.1"/>
    <property type="molecule type" value="Genomic_DNA"/>
</dbReference>
<proteinExistence type="inferred from homology"/>
<dbReference type="SUPFAM" id="SSF141091">
    <property type="entry name" value="L21p-like"/>
    <property type="match status" value="1"/>
</dbReference>
<organism evidence="7">
    <name type="scientific">marine sediment metagenome</name>
    <dbReference type="NCBI Taxonomy" id="412755"/>
    <lineage>
        <taxon>unclassified sequences</taxon>
        <taxon>metagenomes</taxon>
        <taxon>ecological metagenomes</taxon>
    </lineage>
</organism>
<evidence type="ECO:0000256" key="4">
    <source>
        <dbReference type="ARBA" id="ARBA00022980"/>
    </source>
</evidence>